<evidence type="ECO:0000313" key="11">
    <source>
        <dbReference type="Proteomes" id="UP000029981"/>
    </source>
</evidence>
<feature type="compositionally biased region" description="Polar residues" evidence="6">
    <location>
        <begin position="553"/>
        <end position="586"/>
    </location>
</feature>
<dbReference type="EMBL" id="CM002922">
    <property type="protein sequence ID" value="KGN65463.1"/>
    <property type="molecule type" value="Genomic_DNA"/>
</dbReference>
<feature type="region of interest" description="Disordered" evidence="6">
    <location>
        <begin position="604"/>
        <end position="640"/>
    </location>
</feature>
<dbReference type="GO" id="GO:0040029">
    <property type="term" value="P:epigenetic regulation of gene expression"/>
    <property type="evidence" value="ECO:0007669"/>
    <property type="project" value="InterPro"/>
</dbReference>
<dbReference type="Pfam" id="PF23380">
    <property type="entry name" value="VIN3_C"/>
    <property type="match status" value="1"/>
</dbReference>
<dbReference type="eggNOG" id="ENOG502QR8D">
    <property type="taxonomic scope" value="Eukaryota"/>
</dbReference>
<evidence type="ECO:0000256" key="1">
    <source>
        <dbReference type="ARBA" id="ARBA00004123"/>
    </source>
</evidence>
<name>A0A0A0LUM5_CUCSA</name>
<dbReference type="InterPro" id="IPR044514">
    <property type="entry name" value="VIN3-like"/>
</dbReference>
<feature type="region of interest" description="Disordered" evidence="6">
    <location>
        <begin position="86"/>
        <end position="127"/>
    </location>
</feature>
<dbReference type="InterPro" id="IPR056990">
    <property type="entry name" value="VIN3-like_C"/>
</dbReference>
<dbReference type="GO" id="GO:0005634">
    <property type="term" value="C:nucleus"/>
    <property type="evidence" value="ECO:0007669"/>
    <property type="project" value="UniProtKB-SubCell"/>
</dbReference>
<evidence type="ECO:0000259" key="9">
    <source>
        <dbReference type="Pfam" id="PF23380"/>
    </source>
</evidence>
<feature type="domain" description="VIN3-like C-terminal" evidence="9">
    <location>
        <begin position="651"/>
        <end position="724"/>
    </location>
</feature>
<evidence type="ECO:0000256" key="2">
    <source>
        <dbReference type="ARBA" id="ARBA00022723"/>
    </source>
</evidence>
<dbReference type="InterPro" id="IPR003961">
    <property type="entry name" value="FN3_dom"/>
</dbReference>
<feature type="compositionally biased region" description="Polar residues" evidence="6">
    <location>
        <begin position="94"/>
        <end position="107"/>
    </location>
</feature>
<accession>A0A0A0LUM5</accession>
<dbReference type="Gramene" id="KGN65463">
    <property type="protein sequence ID" value="KGN65463"/>
    <property type="gene ID" value="Csa_1G423210"/>
</dbReference>
<reference evidence="10 11" key="1">
    <citation type="journal article" date="2009" name="Nat. Genet.">
        <title>The genome of the cucumber, Cucumis sativus L.</title>
        <authorList>
            <person name="Huang S."/>
            <person name="Li R."/>
            <person name="Zhang Z."/>
            <person name="Li L."/>
            <person name="Gu X."/>
            <person name="Fan W."/>
            <person name="Lucas W.J."/>
            <person name="Wang X."/>
            <person name="Xie B."/>
            <person name="Ni P."/>
            <person name="Ren Y."/>
            <person name="Zhu H."/>
            <person name="Li J."/>
            <person name="Lin K."/>
            <person name="Jin W."/>
            <person name="Fei Z."/>
            <person name="Li G."/>
            <person name="Staub J."/>
            <person name="Kilian A."/>
            <person name="van der Vossen E.A."/>
            <person name="Wu Y."/>
            <person name="Guo J."/>
            <person name="He J."/>
            <person name="Jia Z."/>
            <person name="Ren Y."/>
            <person name="Tian G."/>
            <person name="Lu Y."/>
            <person name="Ruan J."/>
            <person name="Qian W."/>
            <person name="Wang M."/>
            <person name="Huang Q."/>
            <person name="Li B."/>
            <person name="Xuan Z."/>
            <person name="Cao J."/>
            <person name="Asan"/>
            <person name="Wu Z."/>
            <person name="Zhang J."/>
            <person name="Cai Q."/>
            <person name="Bai Y."/>
            <person name="Zhao B."/>
            <person name="Han Y."/>
            <person name="Li Y."/>
            <person name="Li X."/>
            <person name="Wang S."/>
            <person name="Shi Q."/>
            <person name="Liu S."/>
            <person name="Cho W.K."/>
            <person name="Kim J.Y."/>
            <person name="Xu Y."/>
            <person name="Heller-Uszynska K."/>
            <person name="Miao H."/>
            <person name="Cheng Z."/>
            <person name="Zhang S."/>
            <person name="Wu J."/>
            <person name="Yang Y."/>
            <person name="Kang H."/>
            <person name="Li M."/>
            <person name="Liang H."/>
            <person name="Ren X."/>
            <person name="Shi Z."/>
            <person name="Wen M."/>
            <person name="Jian M."/>
            <person name="Yang H."/>
            <person name="Zhang G."/>
            <person name="Yang Z."/>
            <person name="Chen R."/>
            <person name="Liu S."/>
            <person name="Li J."/>
            <person name="Ma L."/>
            <person name="Liu H."/>
            <person name="Zhou Y."/>
            <person name="Zhao J."/>
            <person name="Fang X."/>
            <person name="Li G."/>
            <person name="Fang L."/>
            <person name="Li Y."/>
            <person name="Liu D."/>
            <person name="Zheng H."/>
            <person name="Zhang Y."/>
            <person name="Qin N."/>
            <person name="Li Z."/>
            <person name="Yang G."/>
            <person name="Yang S."/>
            <person name="Bolund L."/>
            <person name="Kristiansen K."/>
            <person name="Zheng H."/>
            <person name="Li S."/>
            <person name="Zhang X."/>
            <person name="Yang H."/>
            <person name="Wang J."/>
            <person name="Sun R."/>
            <person name="Zhang B."/>
            <person name="Jiang S."/>
            <person name="Wang J."/>
            <person name="Du Y."/>
            <person name="Li S."/>
        </authorList>
    </citation>
    <scope>NUCLEOTIDE SEQUENCE [LARGE SCALE GENOMIC DNA]</scope>
    <source>
        <strain evidence="11">cv. 9930</strain>
    </source>
</reference>
<dbReference type="SUPFAM" id="SSF49265">
    <property type="entry name" value="Fibronectin type III"/>
    <property type="match status" value="1"/>
</dbReference>
<dbReference type="PANTHER" id="PTHR46286">
    <property type="entry name" value="VIN3-LIKE PROTEIN 2-RELATED"/>
    <property type="match status" value="1"/>
</dbReference>
<gene>
    <name evidence="10" type="ORF">Csa_1G423210</name>
</gene>
<feature type="compositionally biased region" description="Basic and acidic residues" evidence="6">
    <location>
        <begin position="612"/>
        <end position="627"/>
    </location>
</feature>
<evidence type="ECO:0000256" key="4">
    <source>
        <dbReference type="ARBA" id="ARBA00022833"/>
    </source>
</evidence>
<keyword evidence="2" id="KW-0479">Metal-binding</keyword>
<dbReference type="KEGG" id="csv:101220456"/>
<dbReference type="InterPro" id="IPR058585">
    <property type="entry name" value="Fn3_VIN3"/>
</dbReference>
<dbReference type="InterPro" id="IPR036116">
    <property type="entry name" value="FN3_sf"/>
</dbReference>
<evidence type="ECO:0000313" key="10">
    <source>
        <dbReference type="EMBL" id="KGN65463.1"/>
    </source>
</evidence>
<reference evidence="10 11" key="3">
    <citation type="journal article" date="2010" name="BMC Genomics">
        <title>Transcriptome sequencing and comparative analysis of cucumber flowers with different sex types.</title>
        <authorList>
            <person name="Guo S."/>
            <person name="Zheng Y."/>
            <person name="Joung J.G."/>
            <person name="Liu S."/>
            <person name="Zhang Z."/>
            <person name="Crasta O.R."/>
            <person name="Sobral B.W."/>
            <person name="Xu Y."/>
            <person name="Huang S."/>
            <person name="Fei Z."/>
        </authorList>
    </citation>
    <scope>NUCLEOTIDE SEQUENCE [LARGE SCALE GENOMIC DNA]</scope>
    <source>
        <strain evidence="11">cv. 9930</strain>
    </source>
</reference>
<comment type="subcellular location">
    <subcellularLocation>
        <location evidence="1">Nucleus</location>
    </subcellularLocation>
</comment>
<dbReference type="Pfam" id="PF23376">
    <property type="entry name" value="Fn3_VIN3"/>
    <property type="match status" value="1"/>
</dbReference>
<feature type="domain" description="VIN3-like fibronectin type-III" evidence="8">
    <location>
        <begin position="349"/>
        <end position="436"/>
    </location>
</feature>
<dbReference type="OMA" id="FCTSKAG"/>
<reference evidence="10 11" key="2">
    <citation type="journal article" date="2009" name="PLoS ONE">
        <title>An integrated genetic and cytogenetic map of the cucumber genome.</title>
        <authorList>
            <person name="Ren Y."/>
            <person name="Zhang Z."/>
            <person name="Liu J."/>
            <person name="Staub J.E."/>
            <person name="Han Y."/>
            <person name="Cheng Z."/>
            <person name="Li X."/>
            <person name="Lu J."/>
            <person name="Miao H."/>
            <person name="Kang H."/>
            <person name="Xie B."/>
            <person name="Gu X."/>
            <person name="Wang X."/>
            <person name="Du Y."/>
            <person name="Jin W."/>
            <person name="Huang S."/>
        </authorList>
    </citation>
    <scope>NUCLEOTIDE SEQUENCE [LARGE SCALE GENOMIC DNA]</scope>
    <source>
        <strain evidence="11">cv. 9930</strain>
    </source>
</reference>
<reference evidence="10 11" key="4">
    <citation type="journal article" date="2011" name="BMC Genomics">
        <title>RNA-Seq improves annotation of protein-coding genes in the cucumber genome.</title>
        <authorList>
            <person name="Li Z."/>
            <person name="Zhang Z."/>
            <person name="Yan P."/>
            <person name="Huang S."/>
            <person name="Fei Z."/>
            <person name="Lin K."/>
        </authorList>
    </citation>
    <scope>NUCLEOTIDE SEQUENCE [LARGE SCALE GENOMIC DNA]</scope>
    <source>
        <strain evidence="11">cv. 9930</strain>
    </source>
</reference>
<keyword evidence="11" id="KW-1185">Reference proteome</keyword>
<evidence type="ECO:0000259" key="7">
    <source>
        <dbReference type="Pfam" id="PF07227"/>
    </source>
</evidence>
<dbReference type="AlphaFoldDB" id="A0A0A0LUM5"/>
<dbReference type="InterPro" id="IPR032881">
    <property type="entry name" value="Oberon-like_PHD"/>
</dbReference>
<dbReference type="GO" id="GO:0008270">
    <property type="term" value="F:zinc ion binding"/>
    <property type="evidence" value="ECO:0007669"/>
    <property type="project" value="UniProtKB-KW"/>
</dbReference>
<dbReference type="CDD" id="cd00063">
    <property type="entry name" value="FN3"/>
    <property type="match status" value="1"/>
</dbReference>
<protein>
    <submittedName>
        <fullName evidence="10">Uncharacterized protein</fullName>
    </submittedName>
</protein>
<proteinExistence type="predicted"/>
<evidence type="ECO:0000256" key="5">
    <source>
        <dbReference type="ARBA" id="ARBA00023242"/>
    </source>
</evidence>
<evidence type="ECO:0000256" key="6">
    <source>
        <dbReference type="SAM" id="MobiDB-lite"/>
    </source>
</evidence>
<sequence length="738" mass="81686">MPSDSLSEGAALEPLKSSMMSLEKKRNLVYEISDQPHAPELLQSWSRQEILEILCAEMGKERKYTGLTKLKIIENLLKIVGKKKSGSTEDVTDLDNQSSPCPSPNISKRQRKIDQPARLPVPVNNSPISNTRTDSNIAVYCRNSACKANINQDDKFCKRCSCCICYQYDDNKDPSLWLSCSSDPPFQSTSCRMSCHLECALKHEKSGISRGQQTGIEGTFCCVSCGKVNDLIGCWRKQLMKAKETRRVAILCYRISLSKKLLSEDEKFQDVYQIVDEAVKKLEAEVGPLAGVPVGTGRGIVNRLSSGPEVQKLCSLAIDSLDTLLSTKILHHLPSSMIQDTNLVATNFLRFEDVDATYVAVVVGTEDVSCGETIGYRLWHRKAGETDYPIEPTCTLSQPNLRFVVRGLTPSSEYYFKAISFDGTGDLGTCEVQVSTAIPREDDASCLVIERSQSPVTNFSELSNPSSVEDETNNIVPCSDQTDSQTGSFLSYCKESNKIITTNQSEDRINCTDVSGIGTAKDSVSSLDEEHVTRKSSMLPDPNVSKLEDRHSSQVQIIEGTTSMNKGSNSAIQQGTKSTPFVSSSEAGLPVTPCKMEILKDVLGRSGRSKSSTKDRDDKGSGGEELRNGSTSKKRNAERQDVDCTANGISDKDFEYYVKLIRWLECEGHIEKNFRQKFLTWYSLRATTQEVRIVKAFVDNFIEDPSALAEQLVDTFSECISSKKTCAVPSGFCMKLWH</sequence>
<organism evidence="10 11">
    <name type="scientific">Cucumis sativus</name>
    <name type="common">Cucumber</name>
    <dbReference type="NCBI Taxonomy" id="3659"/>
    <lineage>
        <taxon>Eukaryota</taxon>
        <taxon>Viridiplantae</taxon>
        <taxon>Streptophyta</taxon>
        <taxon>Embryophyta</taxon>
        <taxon>Tracheophyta</taxon>
        <taxon>Spermatophyta</taxon>
        <taxon>Magnoliopsida</taxon>
        <taxon>eudicotyledons</taxon>
        <taxon>Gunneridae</taxon>
        <taxon>Pentapetalae</taxon>
        <taxon>rosids</taxon>
        <taxon>fabids</taxon>
        <taxon>Cucurbitales</taxon>
        <taxon>Cucurbitaceae</taxon>
        <taxon>Benincaseae</taxon>
        <taxon>Cucumis</taxon>
    </lineage>
</organism>
<dbReference type="PANTHER" id="PTHR46286:SF2">
    <property type="entry name" value="VIN3-LIKE PROTEIN 2"/>
    <property type="match status" value="1"/>
</dbReference>
<dbReference type="Pfam" id="PF07227">
    <property type="entry name" value="PHD_Oberon"/>
    <property type="match status" value="1"/>
</dbReference>
<evidence type="ECO:0000259" key="8">
    <source>
        <dbReference type="Pfam" id="PF23376"/>
    </source>
</evidence>
<dbReference type="CDD" id="cd15521">
    <property type="entry name" value="PHD_VIN3_plant"/>
    <property type="match status" value="1"/>
</dbReference>
<dbReference type="OrthoDB" id="600557at2759"/>
<evidence type="ECO:0000256" key="3">
    <source>
        <dbReference type="ARBA" id="ARBA00022771"/>
    </source>
</evidence>
<feature type="domain" description="Oberon-like PHD finger" evidence="7">
    <location>
        <begin position="141"/>
        <end position="259"/>
    </location>
</feature>
<keyword evidence="4" id="KW-0862">Zinc</keyword>
<feature type="region of interest" description="Disordered" evidence="6">
    <location>
        <begin position="525"/>
        <end position="588"/>
    </location>
</feature>
<keyword evidence="3" id="KW-0863">Zinc-finger</keyword>
<dbReference type="STRING" id="3659.A0A0A0LUM5"/>
<keyword evidence="5" id="KW-0539">Nucleus</keyword>
<dbReference type="Proteomes" id="UP000029981">
    <property type="component" value="Chromosome 1"/>
</dbReference>
<dbReference type="GO" id="GO:0010048">
    <property type="term" value="P:vernalization response"/>
    <property type="evidence" value="ECO:0007669"/>
    <property type="project" value="InterPro"/>
</dbReference>